<organism evidence="1 2">
    <name type="scientific">Butyricicoccus faecihominis</name>
    <dbReference type="NCBI Taxonomy" id="1712515"/>
    <lineage>
        <taxon>Bacteria</taxon>
        <taxon>Bacillati</taxon>
        <taxon>Bacillota</taxon>
        <taxon>Clostridia</taxon>
        <taxon>Eubacteriales</taxon>
        <taxon>Butyricicoccaceae</taxon>
        <taxon>Butyricicoccus</taxon>
    </lineage>
</organism>
<proteinExistence type="predicted"/>
<dbReference type="RefSeq" id="WP_188885717.1">
    <property type="nucleotide sequence ID" value="NZ_BLYJ01000017.1"/>
</dbReference>
<protein>
    <submittedName>
        <fullName evidence="1">Uncharacterized protein</fullName>
    </submittedName>
</protein>
<evidence type="ECO:0000313" key="1">
    <source>
        <dbReference type="EMBL" id="GFO88361.1"/>
    </source>
</evidence>
<accession>A0ABQ1E085</accession>
<dbReference type="Proteomes" id="UP000620147">
    <property type="component" value="Unassembled WGS sequence"/>
</dbReference>
<sequence>MKPFNEYLAMTAEQIMADPEAPESLRIAARIELERAQKFNLEAEAARTATDKPV</sequence>
<gene>
    <name evidence="1" type="ORF">BUFA31_15250</name>
</gene>
<name>A0ABQ1E085_9FIRM</name>
<comment type="caution">
    <text evidence="1">The sequence shown here is derived from an EMBL/GenBank/DDBJ whole genome shotgun (WGS) entry which is preliminary data.</text>
</comment>
<dbReference type="EMBL" id="BLYJ01000017">
    <property type="protein sequence ID" value="GFO88361.1"/>
    <property type="molecule type" value="Genomic_DNA"/>
</dbReference>
<evidence type="ECO:0000313" key="2">
    <source>
        <dbReference type="Proteomes" id="UP000620147"/>
    </source>
</evidence>
<keyword evidence="2" id="KW-1185">Reference proteome</keyword>
<reference evidence="1 2" key="1">
    <citation type="submission" date="2020-06" db="EMBL/GenBank/DDBJ databases">
        <title>Characterization of fructooligosaccharide metabolism and fructooligosaccharide-degrading enzymes in human commensal butyrate producers.</title>
        <authorList>
            <person name="Tanno H."/>
            <person name="Fujii T."/>
            <person name="Hirano K."/>
            <person name="Maeno S."/>
            <person name="Tonozuka T."/>
            <person name="Sakamoto M."/>
            <person name="Ohkuma M."/>
            <person name="Tochio T."/>
            <person name="Endo A."/>
        </authorList>
    </citation>
    <scope>NUCLEOTIDE SEQUENCE [LARGE SCALE GENOMIC DNA]</scope>
    <source>
        <strain evidence="1 2">JCM 31056</strain>
    </source>
</reference>